<dbReference type="SUPFAM" id="SSF75304">
    <property type="entry name" value="Amidase signature (AS) enzymes"/>
    <property type="match status" value="1"/>
</dbReference>
<feature type="transmembrane region" description="Helical" evidence="3">
    <location>
        <begin position="708"/>
        <end position="726"/>
    </location>
</feature>
<protein>
    <submittedName>
        <fullName evidence="5">6-aminohexanoate hydrolase</fullName>
    </submittedName>
</protein>
<keyword evidence="5" id="KW-0378">Hydrolase</keyword>
<evidence type="ECO:0000313" key="6">
    <source>
        <dbReference type="Proteomes" id="UP000292223"/>
    </source>
</evidence>
<dbReference type="InterPro" id="IPR023631">
    <property type="entry name" value="Amidase_dom"/>
</dbReference>
<proteinExistence type="inferred from homology"/>
<feature type="compositionally biased region" description="Basic and acidic residues" evidence="2">
    <location>
        <begin position="556"/>
        <end position="637"/>
    </location>
</feature>
<dbReference type="InterPro" id="IPR020556">
    <property type="entry name" value="Amidase_CS"/>
</dbReference>
<comment type="similarity">
    <text evidence="1">Belongs to the amidase family.</text>
</comment>
<feature type="region of interest" description="Disordered" evidence="2">
    <location>
        <begin position="1"/>
        <end position="60"/>
    </location>
</feature>
<reference evidence="5 6" key="1">
    <citation type="submission" date="2019-02" db="EMBL/GenBank/DDBJ databases">
        <title>From farm to fork: dissemination of Tn554::fexA-optrA in linezolid-resistant Enterococcus faecalis clones from chicken feces and meat in Tunisia.</title>
        <authorList>
            <person name="Tedim A.P."/>
            <person name="Elghaieb H."/>
            <person name="Abbassi M.S."/>
            <person name="Novais C."/>
            <person name="Hassen A."/>
            <person name="Peixe L."/>
            <person name="Freitas A.R."/>
        </authorList>
    </citation>
    <scope>NUCLEOTIDE SEQUENCE [LARGE SCALE GENOMIC DNA]</scope>
    <source>
        <strain evidence="5 6">728T</strain>
    </source>
</reference>
<keyword evidence="3" id="KW-0472">Membrane</keyword>
<evidence type="ECO:0000259" key="4">
    <source>
        <dbReference type="Pfam" id="PF01425"/>
    </source>
</evidence>
<evidence type="ECO:0000256" key="2">
    <source>
        <dbReference type="SAM" id="MobiDB-lite"/>
    </source>
</evidence>
<dbReference type="Pfam" id="PF01425">
    <property type="entry name" value="Amidase"/>
    <property type="match status" value="1"/>
</dbReference>
<dbReference type="PANTHER" id="PTHR11895:SF7">
    <property type="entry name" value="GLUTAMYL-TRNA(GLN) AMIDOTRANSFERASE SUBUNIT A, MITOCHONDRIAL"/>
    <property type="match status" value="1"/>
</dbReference>
<keyword evidence="3" id="KW-0812">Transmembrane</keyword>
<feature type="compositionally biased region" description="Low complexity" evidence="2">
    <location>
        <begin position="656"/>
        <end position="667"/>
    </location>
</feature>
<feature type="compositionally biased region" description="Low complexity" evidence="2">
    <location>
        <begin position="638"/>
        <end position="647"/>
    </location>
</feature>
<dbReference type="PANTHER" id="PTHR11895">
    <property type="entry name" value="TRANSAMIDASE"/>
    <property type="match status" value="1"/>
</dbReference>
<keyword evidence="3" id="KW-1133">Transmembrane helix</keyword>
<dbReference type="InterPro" id="IPR036928">
    <property type="entry name" value="AS_sf"/>
</dbReference>
<feature type="compositionally biased region" description="Polar residues" evidence="2">
    <location>
        <begin position="668"/>
        <end position="680"/>
    </location>
</feature>
<feature type="compositionally biased region" description="Polar residues" evidence="2">
    <location>
        <begin position="28"/>
        <end position="40"/>
    </location>
</feature>
<evidence type="ECO:0000256" key="3">
    <source>
        <dbReference type="SAM" id="Phobius"/>
    </source>
</evidence>
<dbReference type="EMBL" id="SEWT01000011">
    <property type="protein sequence ID" value="RYU30220.1"/>
    <property type="molecule type" value="Genomic_DNA"/>
</dbReference>
<organism evidence="5 6">
    <name type="scientific">Enterococcus faecalis</name>
    <name type="common">Streptococcus faecalis</name>
    <dbReference type="NCBI Taxonomy" id="1351"/>
    <lineage>
        <taxon>Bacteria</taxon>
        <taxon>Bacillati</taxon>
        <taxon>Bacillota</taxon>
        <taxon>Bacilli</taxon>
        <taxon>Lactobacillales</taxon>
        <taxon>Enterococcaceae</taxon>
        <taxon>Enterococcus</taxon>
    </lineage>
</organism>
<evidence type="ECO:0000313" key="5">
    <source>
        <dbReference type="EMBL" id="RYU30220.1"/>
    </source>
</evidence>
<dbReference type="InterPro" id="IPR000120">
    <property type="entry name" value="Amidase"/>
</dbReference>
<feature type="compositionally biased region" description="Low complexity" evidence="2">
    <location>
        <begin position="9"/>
        <end position="27"/>
    </location>
</feature>
<evidence type="ECO:0000256" key="1">
    <source>
        <dbReference type="ARBA" id="ARBA00009199"/>
    </source>
</evidence>
<feature type="region of interest" description="Disordered" evidence="2">
    <location>
        <begin position="551"/>
        <end position="690"/>
    </location>
</feature>
<name>A0A8B3RSS8_ENTFL</name>
<dbReference type="GO" id="GO:0016787">
    <property type="term" value="F:hydrolase activity"/>
    <property type="evidence" value="ECO:0007669"/>
    <property type="project" value="UniProtKB-KW"/>
</dbReference>
<gene>
    <name evidence="5" type="ORF">EU507_14360</name>
</gene>
<accession>A0A8B3RSS8</accession>
<dbReference type="AlphaFoldDB" id="A0A8B3RSS8"/>
<dbReference type="Proteomes" id="UP000292223">
    <property type="component" value="Unassembled WGS sequence"/>
</dbReference>
<feature type="domain" description="Amidase" evidence="4">
    <location>
        <begin position="111"/>
        <end position="540"/>
    </location>
</feature>
<dbReference type="Gene3D" id="3.90.1300.10">
    <property type="entry name" value="Amidase signature (AS) domain"/>
    <property type="match status" value="1"/>
</dbReference>
<comment type="caution">
    <text evidence="5">The sequence shown here is derived from an EMBL/GenBank/DDBJ whole genome shotgun (WGS) entry which is preliminary data.</text>
</comment>
<dbReference type="PROSITE" id="PS00571">
    <property type="entry name" value="AMIDASES"/>
    <property type="match status" value="1"/>
</dbReference>
<sequence>MLAQESILETTVQTETESVTTETSQTVANLESETTSQTVMQEKESSSAIAESSSGNAVAVTTETTNEIQNSDTDGKAVSAESVFSEADYKQATALELATLVREKKVTSEELVKIALAITKRENPTLNAVITLREEAALTEAKALQDTGQPFLGVPLLLKGLGQSLKGESNTNGFGFLQDQVAGGTSTFVKALQNAGFIIIGQTNYPELGWKNISDSKLYGVSVNPWNPNHYSGGSSGGAGASVAAAFVPIASGSDAGGSIRIPASWTGTVGLKPSRGVIIGNSNSAKGQTVHFGLSRTVADTNALFETLLTKKDLPAGHLSQAQPIAYTTESPAGTPISAEAKEAVAEAVAFLKDQGYTLVEVKHSVDGERLMKNYYTVAAGSAGIADFMARQKLKRPLERNDVELLTWALFQTGKNITSEETTAAWTDIALQAQAMDEFYQQYPILLTPTTAATAPSIDNPLLKPEHAAQMKKIDQLSPAEQKQLIYDQWLTAFTYTPFTQQANLFGHPALSVPTYVSKEGLPLGIQFNSALNEDRTLLQLGALFENNHKINQPHVEEPDKDKEPDTSGEPDKDKEPNASGELDKDKDPDASGEPDKDKDPDASGEPDKDKELDTSGEPDKDKETKTSEGPIEGKDQNQNQNQNQNPDKSGKTTSESSLDNSLNSSANQGTKSTESTHAFSDKNMIGKKEQLPKKVLPKAGAEVPSTFWVVLGGAFLVTSGTIYIRKTRK</sequence>